<evidence type="ECO:0000313" key="1">
    <source>
        <dbReference type="EMBL" id="KAF2392870.1"/>
    </source>
</evidence>
<protein>
    <submittedName>
        <fullName evidence="1">Uncharacterized protein</fullName>
    </submittedName>
</protein>
<proteinExistence type="predicted"/>
<sequence>MSTSRDTSPFDTLKKPTEIKAAYYLVGKKITATLINPFGDGENRQYEANKPPLGSREDINGHWIETDQGVDIQVHSMAPVLFDLKEIPGHIFIYCKEPPSPPIGNFPLPNRYFSIISDIPFSGRHEHTNGVISIVSLKPGQFQGGFEVQKDSDGKGVDIINGQFDIVFSA</sequence>
<organism evidence="1 2">
    <name type="scientific">Pseudomonas frederiksbergensis</name>
    <dbReference type="NCBI Taxonomy" id="104087"/>
    <lineage>
        <taxon>Bacteria</taxon>
        <taxon>Pseudomonadati</taxon>
        <taxon>Pseudomonadota</taxon>
        <taxon>Gammaproteobacteria</taxon>
        <taxon>Pseudomonadales</taxon>
        <taxon>Pseudomonadaceae</taxon>
        <taxon>Pseudomonas</taxon>
    </lineage>
</organism>
<dbReference type="EMBL" id="JAAAXX010000001">
    <property type="protein sequence ID" value="KAF2392870.1"/>
    <property type="molecule type" value="Genomic_DNA"/>
</dbReference>
<name>A0A6L5BX46_9PSED</name>
<dbReference type="Proteomes" id="UP000475265">
    <property type="component" value="Unassembled WGS sequence"/>
</dbReference>
<accession>A0A6L5BX46</accession>
<dbReference type="AlphaFoldDB" id="A0A6L5BX46"/>
<dbReference type="RefSeq" id="WP_163908537.1">
    <property type="nucleotide sequence ID" value="NZ_JAAAXX010000001.1"/>
</dbReference>
<comment type="caution">
    <text evidence="1">The sequence shown here is derived from an EMBL/GenBank/DDBJ whole genome shotgun (WGS) entry which is preliminary data.</text>
</comment>
<reference evidence="1 2" key="1">
    <citation type="submission" date="2019-12" db="EMBL/GenBank/DDBJ databases">
        <title>Endophytic bacteria associated with Panax ginseng seedlings.</title>
        <authorList>
            <person name="Park J.M."/>
            <person name="Shin R."/>
            <person name="Jo S.H."/>
        </authorList>
    </citation>
    <scope>NUCLEOTIDE SEQUENCE [LARGE SCALE GENOMIC DNA]</scope>
    <source>
        <strain evidence="1 2">PgKB32</strain>
    </source>
</reference>
<evidence type="ECO:0000313" key="2">
    <source>
        <dbReference type="Proteomes" id="UP000475265"/>
    </source>
</evidence>
<gene>
    <name evidence="1" type="ORF">FX983_00831</name>
</gene>